<dbReference type="OrthoDB" id="3534889at2"/>
<dbReference type="EMBL" id="FNKK01000002">
    <property type="protein sequence ID" value="SDQ38188.1"/>
    <property type="molecule type" value="Genomic_DNA"/>
</dbReference>
<evidence type="ECO:0008006" key="4">
    <source>
        <dbReference type="Google" id="ProtNLM"/>
    </source>
</evidence>
<dbReference type="STRING" id="35622.SAMN04489764_0462"/>
<accession>A0A1H1AES3</accession>
<sequence>MERRTARGNRLGLALLGVPLLAVGGYALARGLGGFGAARAEDRILLPGHVAYFAANRWLWWVIAASALVLALLGLRWLLAQSRRETLGGLRLEQGRDGTTEVEAAGVVDALETDLTRHPAVQRAHADLTGTGAAPGVRLRLVVDEDAPLDVVRDHLDRRAIPRMRQALEVEHLPAVVRLGTGKPTPRGRSLT</sequence>
<feature type="transmembrane region" description="Helical" evidence="1">
    <location>
        <begin position="59"/>
        <end position="79"/>
    </location>
</feature>
<protein>
    <recommendedName>
        <fullName evidence="4">Alkaline shock response membrane anchor protein AmaP</fullName>
    </recommendedName>
</protein>
<dbReference type="AlphaFoldDB" id="A0A1H1AES3"/>
<reference evidence="2 3" key="1">
    <citation type="submission" date="2016-10" db="EMBL/GenBank/DDBJ databases">
        <authorList>
            <person name="de Groot N.N."/>
        </authorList>
    </citation>
    <scope>NUCLEOTIDE SEQUENCE [LARGE SCALE GENOMIC DNA]</scope>
    <source>
        <strain evidence="2 3">DSM 43794</strain>
    </source>
</reference>
<proteinExistence type="predicted"/>
<dbReference type="Proteomes" id="UP000217103">
    <property type="component" value="Unassembled WGS sequence"/>
</dbReference>
<keyword evidence="3" id="KW-1185">Reference proteome</keyword>
<organism evidence="2 3">
    <name type="scientific">Thermostaphylospora chromogena</name>
    <dbReference type="NCBI Taxonomy" id="35622"/>
    <lineage>
        <taxon>Bacteria</taxon>
        <taxon>Bacillati</taxon>
        <taxon>Actinomycetota</taxon>
        <taxon>Actinomycetes</taxon>
        <taxon>Streptosporangiales</taxon>
        <taxon>Thermomonosporaceae</taxon>
        <taxon>Thermostaphylospora</taxon>
    </lineage>
</organism>
<gene>
    <name evidence="2" type="ORF">SAMN04489764_0462</name>
</gene>
<evidence type="ECO:0000313" key="2">
    <source>
        <dbReference type="EMBL" id="SDQ38188.1"/>
    </source>
</evidence>
<name>A0A1H1AES3_9ACTN</name>
<keyword evidence="1" id="KW-0472">Membrane</keyword>
<keyword evidence="1" id="KW-0812">Transmembrane</keyword>
<evidence type="ECO:0000313" key="3">
    <source>
        <dbReference type="Proteomes" id="UP000217103"/>
    </source>
</evidence>
<keyword evidence="1" id="KW-1133">Transmembrane helix</keyword>
<dbReference type="RefSeq" id="WP_093257377.1">
    <property type="nucleotide sequence ID" value="NZ_FNKK01000002.1"/>
</dbReference>
<evidence type="ECO:0000256" key="1">
    <source>
        <dbReference type="SAM" id="Phobius"/>
    </source>
</evidence>